<evidence type="ECO:0000256" key="2">
    <source>
        <dbReference type="ARBA" id="ARBA00023015"/>
    </source>
</evidence>
<dbReference type="Proteomes" id="UP000001973">
    <property type="component" value="Chromosome"/>
</dbReference>
<dbReference type="AlphaFoldDB" id="Q9RI86"/>
<dbReference type="HOGENOM" id="CLU_039613_6_4_11"/>
<dbReference type="PaxDb" id="100226-SCO0089"/>
<dbReference type="GO" id="GO:0003677">
    <property type="term" value="F:DNA binding"/>
    <property type="evidence" value="ECO:0007669"/>
    <property type="project" value="UniProtKB-KW"/>
</dbReference>
<proteinExistence type="inferred from homology"/>
<dbReference type="GO" id="GO:0006355">
    <property type="term" value="P:regulation of DNA-templated transcription"/>
    <property type="evidence" value="ECO:0000318"/>
    <property type="project" value="GO_Central"/>
</dbReference>
<dbReference type="FunFam" id="1.10.10.10:FF:000001">
    <property type="entry name" value="LysR family transcriptional regulator"/>
    <property type="match status" value="1"/>
</dbReference>
<reference evidence="6 7" key="1">
    <citation type="journal article" date="1996" name="Mol. Microbiol.">
        <title>A set of ordered cosmids and a detailed genetic and physical map for the 8 Mb Streptomyces coelicolor A3(2) chromosome.</title>
        <authorList>
            <person name="Redenbach M."/>
            <person name="Kieser H.M."/>
            <person name="Denapaite D."/>
            <person name="Eichner A."/>
            <person name="Cullum J."/>
            <person name="Kinashi H."/>
            <person name="Hopwood D.A."/>
        </authorList>
    </citation>
    <scope>NUCLEOTIDE SEQUENCE [LARGE SCALE GENOMIC DNA]</scope>
    <source>
        <strain evidence="7">ATCC BAA-471 / A3(2) / M145</strain>
    </source>
</reference>
<dbReference type="CDD" id="cd08414">
    <property type="entry name" value="PBP2_LTTR_aromatics_like"/>
    <property type="match status" value="1"/>
</dbReference>
<dbReference type="GO" id="GO:0032993">
    <property type="term" value="C:protein-DNA complex"/>
    <property type="evidence" value="ECO:0000318"/>
    <property type="project" value="GO_Central"/>
</dbReference>
<dbReference type="PROSITE" id="PS50931">
    <property type="entry name" value="HTH_LYSR"/>
    <property type="match status" value="1"/>
</dbReference>
<evidence type="ECO:0000256" key="1">
    <source>
        <dbReference type="ARBA" id="ARBA00009437"/>
    </source>
</evidence>
<dbReference type="SMR" id="Q9RI86"/>
<keyword evidence="2" id="KW-0805">Transcription regulation</keyword>
<dbReference type="SUPFAM" id="SSF53850">
    <property type="entry name" value="Periplasmic binding protein-like II"/>
    <property type="match status" value="1"/>
</dbReference>
<keyword evidence="4" id="KW-0804">Transcription</keyword>
<dbReference type="InParanoid" id="Q9RI86"/>
<keyword evidence="3" id="KW-0238">DNA-binding</keyword>
<dbReference type="PIR" id="T36989">
    <property type="entry name" value="T36989"/>
</dbReference>
<feature type="domain" description="HTH lysR-type" evidence="5">
    <location>
        <begin position="19"/>
        <end position="76"/>
    </location>
</feature>
<evidence type="ECO:0000256" key="4">
    <source>
        <dbReference type="ARBA" id="ARBA00023163"/>
    </source>
</evidence>
<accession>Q9RI86</accession>
<dbReference type="EMBL" id="AL939104">
    <property type="protein sequence ID" value="CAB52903.1"/>
    <property type="molecule type" value="Genomic_DNA"/>
</dbReference>
<dbReference type="GO" id="GO:0003700">
    <property type="term" value="F:DNA-binding transcription factor activity"/>
    <property type="evidence" value="ECO:0000318"/>
    <property type="project" value="GO_Central"/>
</dbReference>
<dbReference type="Pfam" id="PF03466">
    <property type="entry name" value="LysR_substrate"/>
    <property type="match status" value="1"/>
</dbReference>
<sequence length="345" mass="37143">MYPVLDHRFAPHVSSLAVDLLRHLRIFVAVAEELHFSRAADQLGMAQPPLSQAVRRLETELGAELFDRSRRQVKLTPAGAVLLDEARSLLTGEKRLRTLARRAGDGELGTLRAGIPPGTMVATLSLLLGACAEHYPGMSVDLQEITTGEQLRLIASGGLDVGLVHQPVDITELRIGPEASVELGVVLPRISPLAQLPEVPLAHLAGQDLVLLPREQAPGWYDRILDTCRAGGFVPTGLRHASRPELLLALVSAGHGIAFGQGAVAGKEPRVVWRPLSGRPLIQRTSAVWSAVRSSHPAAPHFAELAADVLARDRTATLHGDDGAPAETGSPRPWAVVYDEATWRW</sequence>
<dbReference type="eggNOG" id="COG0583">
    <property type="taxonomic scope" value="Bacteria"/>
</dbReference>
<evidence type="ECO:0000313" key="6">
    <source>
        <dbReference type="EMBL" id="CAB52903.1"/>
    </source>
</evidence>
<evidence type="ECO:0000313" key="7">
    <source>
        <dbReference type="Proteomes" id="UP000001973"/>
    </source>
</evidence>
<dbReference type="InterPro" id="IPR005119">
    <property type="entry name" value="LysR_subst-bd"/>
</dbReference>
<dbReference type="STRING" id="100226.gene:17757677"/>
<reference evidence="6 7" key="2">
    <citation type="journal article" date="2002" name="Nature">
        <title>Complete genome sequence of the model actinomycete Streptomyces coelicolor A3(2).</title>
        <authorList>
            <person name="Bentley S.D."/>
            <person name="Chater K.F."/>
            <person name="Cerdeno-Tarraga A.M."/>
            <person name="Challis G.L."/>
            <person name="Thomson N.R."/>
            <person name="James K.D."/>
            <person name="Harris D.E."/>
            <person name="Quail M.A."/>
            <person name="Kieser H."/>
            <person name="Harper D."/>
            <person name="Bateman A."/>
            <person name="Brown S."/>
            <person name="Chandra G."/>
            <person name="Chen C.W."/>
            <person name="Collins M."/>
            <person name="Cronin A."/>
            <person name="Fraser A."/>
            <person name="Goble A."/>
            <person name="Hidalgo J."/>
            <person name="Hornsby T."/>
            <person name="Howarth S."/>
            <person name="Huang C.H."/>
            <person name="Kieser T."/>
            <person name="Larke L."/>
            <person name="Murphy L."/>
            <person name="Oliver K."/>
            <person name="O'Neil S."/>
            <person name="Rabbinowitsch E."/>
            <person name="Rajandream M.A."/>
            <person name="Rutherford K."/>
            <person name="Rutter S."/>
            <person name="Seeger K."/>
            <person name="Saunders D."/>
            <person name="Sharp S."/>
            <person name="Squares R."/>
            <person name="Squares S."/>
            <person name="Taylor K."/>
            <person name="Warren T."/>
            <person name="Wietzorrek A."/>
            <person name="Woodward J."/>
            <person name="Barrell B.G."/>
            <person name="Parkhill J."/>
            <person name="Hopwood D.A."/>
        </authorList>
    </citation>
    <scope>NUCLEOTIDE SEQUENCE [LARGE SCALE GENOMIC DNA]</scope>
    <source>
        <strain evidence="7">ATCC BAA-471 / A3(2) / M145</strain>
    </source>
</reference>
<dbReference type="InterPro" id="IPR036388">
    <property type="entry name" value="WH-like_DNA-bd_sf"/>
</dbReference>
<dbReference type="InterPro" id="IPR036390">
    <property type="entry name" value="WH_DNA-bd_sf"/>
</dbReference>
<dbReference type="EMBL" id="AL645882">
    <property type="protein sequence ID" value="CAB52903.1"/>
    <property type="molecule type" value="Genomic_DNA"/>
</dbReference>
<dbReference type="KEGG" id="sco:SCO0089"/>
<organism evidence="6 7">
    <name type="scientific">Streptomyces coelicolor (strain ATCC BAA-471 / A3(2) / M145)</name>
    <dbReference type="NCBI Taxonomy" id="100226"/>
    <lineage>
        <taxon>Bacteria</taxon>
        <taxon>Bacillati</taxon>
        <taxon>Actinomycetota</taxon>
        <taxon>Actinomycetes</taxon>
        <taxon>Kitasatosporales</taxon>
        <taxon>Streptomycetaceae</taxon>
        <taxon>Streptomyces</taxon>
        <taxon>Streptomyces albidoflavus group</taxon>
    </lineage>
</organism>
<dbReference type="PANTHER" id="PTHR30346:SF0">
    <property type="entry name" value="HCA OPERON TRANSCRIPTIONAL ACTIVATOR HCAR"/>
    <property type="match status" value="1"/>
</dbReference>
<dbReference type="Pfam" id="PF00126">
    <property type="entry name" value="HTH_1"/>
    <property type="match status" value="1"/>
</dbReference>
<dbReference type="SUPFAM" id="SSF46785">
    <property type="entry name" value="Winged helix' DNA-binding domain"/>
    <property type="match status" value="1"/>
</dbReference>
<dbReference type="OrthoDB" id="3176554at2"/>
<dbReference type="Gene3D" id="3.40.190.10">
    <property type="entry name" value="Periplasmic binding protein-like II"/>
    <property type="match status" value="2"/>
</dbReference>
<comment type="similarity">
    <text evidence="1">Belongs to the LysR transcriptional regulatory family.</text>
</comment>
<dbReference type="PANTHER" id="PTHR30346">
    <property type="entry name" value="TRANSCRIPTIONAL DUAL REGULATOR HCAR-RELATED"/>
    <property type="match status" value="1"/>
</dbReference>
<evidence type="ECO:0000256" key="3">
    <source>
        <dbReference type="ARBA" id="ARBA00023125"/>
    </source>
</evidence>
<dbReference type="PRINTS" id="PR00039">
    <property type="entry name" value="HTHLYSR"/>
</dbReference>
<keyword evidence="7" id="KW-1185">Reference proteome</keyword>
<gene>
    <name evidence="6" type="ordered locus">SCO0089</name>
    <name evidence="6" type="ORF">SCJ11.18</name>
</gene>
<name>Q9RI86_STRCO</name>
<protein>
    <submittedName>
        <fullName evidence="6">Transcriptional regulator</fullName>
    </submittedName>
</protein>
<dbReference type="PhylomeDB" id="Q9RI86"/>
<dbReference type="Gene3D" id="1.10.10.10">
    <property type="entry name" value="Winged helix-like DNA-binding domain superfamily/Winged helix DNA-binding domain"/>
    <property type="match status" value="1"/>
</dbReference>
<evidence type="ECO:0000259" key="5">
    <source>
        <dbReference type="PROSITE" id="PS50931"/>
    </source>
</evidence>
<dbReference type="PATRIC" id="fig|100226.15.peg.77"/>
<dbReference type="InterPro" id="IPR000847">
    <property type="entry name" value="LysR_HTH_N"/>
</dbReference>